<organism evidence="2">
    <name type="scientific">Tanacetum cinerariifolium</name>
    <name type="common">Dalmatian daisy</name>
    <name type="synonym">Chrysanthemum cinerariifolium</name>
    <dbReference type="NCBI Taxonomy" id="118510"/>
    <lineage>
        <taxon>Eukaryota</taxon>
        <taxon>Viridiplantae</taxon>
        <taxon>Streptophyta</taxon>
        <taxon>Embryophyta</taxon>
        <taxon>Tracheophyta</taxon>
        <taxon>Spermatophyta</taxon>
        <taxon>Magnoliopsida</taxon>
        <taxon>eudicotyledons</taxon>
        <taxon>Gunneridae</taxon>
        <taxon>Pentapetalae</taxon>
        <taxon>asterids</taxon>
        <taxon>campanulids</taxon>
        <taxon>Asterales</taxon>
        <taxon>Asteraceae</taxon>
        <taxon>Asteroideae</taxon>
        <taxon>Anthemideae</taxon>
        <taxon>Anthemidinae</taxon>
        <taxon>Tanacetum</taxon>
    </lineage>
</organism>
<accession>A0A699I548</accession>
<feature type="compositionally biased region" description="Basic and acidic residues" evidence="1">
    <location>
        <begin position="302"/>
        <end position="320"/>
    </location>
</feature>
<feature type="region of interest" description="Disordered" evidence="1">
    <location>
        <begin position="150"/>
        <end position="253"/>
    </location>
</feature>
<dbReference type="AlphaFoldDB" id="A0A699I548"/>
<reference evidence="2" key="1">
    <citation type="journal article" date="2019" name="Sci. Rep.">
        <title>Draft genome of Tanacetum cinerariifolium, the natural source of mosquito coil.</title>
        <authorList>
            <person name="Yamashiro T."/>
            <person name="Shiraishi A."/>
            <person name="Satake H."/>
            <person name="Nakayama K."/>
        </authorList>
    </citation>
    <scope>NUCLEOTIDE SEQUENCE</scope>
</reference>
<proteinExistence type="predicted"/>
<feature type="compositionally biased region" description="Polar residues" evidence="1">
    <location>
        <begin position="241"/>
        <end position="252"/>
    </location>
</feature>
<feature type="region of interest" description="Disordered" evidence="1">
    <location>
        <begin position="283"/>
        <end position="331"/>
    </location>
</feature>
<protein>
    <submittedName>
        <fullName evidence="2">Uncharacterized protein</fullName>
    </submittedName>
</protein>
<dbReference type="EMBL" id="BKCJ010262215">
    <property type="protein sequence ID" value="GEZ29559.1"/>
    <property type="molecule type" value="Genomic_DNA"/>
</dbReference>
<evidence type="ECO:0000256" key="1">
    <source>
        <dbReference type="SAM" id="MobiDB-lite"/>
    </source>
</evidence>
<evidence type="ECO:0000313" key="2">
    <source>
        <dbReference type="EMBL" id="GEZ29559.1"/>
    </source>
</evidence>
<gene>
    <name evidence="2" type="ORF">Tci_501532</name>
</gene>
<name>A0A699I548_TANCI</name>
<feature type="compositionally biased region" description="Basic and acidic residues" evidence="1">
    <location>
        <begin position="150"/>
        <end position="163"/>
    </location>
</feature>
<sequence>MANENVLAPAPTRSDDQILPFAAWLDEDWFRLDANLLREALEITPVDQAHQFMPPLSGVAIMDFVNDLGYPGEIHFVSRMAMNNLYQPWRTILLMINQCLTSKTSGFDRHRYPVLQMLWGDITIFTKDLGLLLTLLKMISVLEISIEKEGDKKKTAPKADKPMKPTPAKQAKPPTAKQPKPKLVKEKSTKPTPLQKVDKGKVTKARTIKSSLQLVNEPDEEQDQPEHVPKPQGAVRETPSPADTETCTNTDKVISEGDIEILNIGEEQEEDLDNKVYLEEHTAKLDDGQAGSDPGKTLKSRPPPDDDKMDRDRAGSDRGKGHVALAGPNSEPMHDDFVANVYLKVHESLKFLDEPGKQNVDVEVVSMVTIPIHQAFTSVPPLFTPIIDLSPLKPVASPILGPLSAATTETTTTTLPLLLPLQQQSTIDSELAARITALEKKFSDFEQKS</sequence>
<comment type="caution">
    <text evidence="2">The sequence shown here is derived from an EMBL/GenBank/DDBJ whole genome shotgun (WGS) entry which is preliminary data.</text>
</comment>
<feature type="compositionally biased region" description="Low complexity" evidence="1">
    <location>
        <begin position="166"/>
        <end position="178"/>
    </location>
</feature>